<feature type="signal peptide" evidence="12">
    <location>
        <begin position="1"/>
        <end position="23"/>
    </location>
</feature>
<evidence type="ECO:0000256" key="11">
    <source>
        <dbReference type="PROSITE-ProRule" id="PRU00076"/>
    </source>
</evidence>
<feature type="domain" description="Ig-like" evidence="14">
    <location>
        <begin position="779"/>
        <end position="860"/>
    </location>
</feature>
<feature type="domain" description="Ig-like" evidence="14">
    <location>
        <begin position="1054"/>
        <end position="1138"/>
    </location>
</feature>
<name>A0AAE0VXI3_9BIVA</name>
<dbReference type="CDD" id="cd00054">
    <property type="entry name" value="EGF_CA"/>
    <property type="match status" value="7"/>
</dbReference>
<evidence type="ECO:0008006" key="18">
    <source>
        <dbReference type="Google" id="ProtNLM"/>
    </source>
</evidence>
<dbReference type="Gene3D" id="2.10.25.10">
    <property type="entry name" value="Laminin"/>
    <property type="match status" value="7"/>
</dbReference>
<feature type="domain" description="Ig-like" evidence="14">
    <location>
        <begin position="2740"/>
        <end position="2823"/>
    </location>
</feature>
<comment type="caution">
    <text evidence="11">Lacks conserved residue(s) required for the propagation of feature annotation.</text>
</comment>
<feature type="domain" description="Ig-like" evidence="14">
    <location>
        <begin position="509"/>
        <end position="596"/>
    </location>
</feature>
<dbReference type="PROSITE" id="PS00010">
    <property type="entry name" value="ASX_HYDROXYL"/>
    <property type="match status" value="4"/>
</dbReference>
<dbReference type="PANTHER" id="PTHR10075:SF14">
    <property type="entry name" value="CELL ADHESION MOLECULE DSCAM2-RELATED"/>
    <property type="match status" value="1"/>
</dbReference>
<dbReference type="InterPro" id="IPR001881">
    <property type="entry name" value="EGF-like_Ca-bd_dom"/>
</dbReference>
<dbReference type="GO" id="GO:0005509">
    <property type="term" value="F:calcium ion binding"/>
    <property type="evidence" value="ECO:0007669"/>
    <property type="project" value="InterPro"/>
</dbReference>
<dbReference type="GO" id="GO:0005886">
    <property type="term" value="C:plasma membrane"/>
    <property type="evidence" value="ECO:0007669"/>
    <property type="project" value="TreeGrafter"/>
</dbReference>
<evidence type="ECO:0000256" key="7">
    <source>
        <dbReference type="ARBA" id="ARBA00022837"/>
    </source>
</evidence>
<feature type="domain" description="Ig-like" evidence="14">
    <location>
        <begin position="2281"/>
        <end position="2371"/>
    </location>
</feature>
<dbReference type="FunFam" id="2.60.40.10:FF:000186">
    <property type="entry name" value="Hemicentin 1"/>
    <property type="match status" value="3"/>
</dbReference>
<gene>
    <name evidence="16" type="ORF">CHS0354_007727</name>
</gene>
<feature type="domain" description="Ig-like" evidence="14">
    <location>
        <begin position="1432"/>
        <end position="1511"/>
    </location>
</feature>
<dbReference type="CDD" id="cd00198">
    <property type="entry name" value="vWFA"/>
    <property type="match status" value="1"/>
</dbReference>
<dbReference type="InterPro" id="IPR013783">
    <property type="entry name" value="Ig-like_fold"/>
</dbReference>
<feature type="domain" description="Ig-like" evidence="14">
    <location>
        <begin position="420"/>
        <end position="506"/>
    </location>
</feature>
<evidence type="ECO:0000313" key="17">
    <source>
        <dbReference type="Proteomes" id="UP001195483"/>
    </source>
</evidence>
<dbReference type="SMART" id="SM00682">
    <property type="entry name" value="G2F"/>
    <property type="match status" value="1"/>
</dbReference>
<reference evidence="16" key="1">
    <citation type="journal article" date="2021" name="Genome Biol. Evol.">
        <title>A High-Quality Reference Genome for a Parasitic Bivalve with Doubly Uniparental Inheritance (Bivalvia: Unionida).</title>
        <authorList>
            <person name="Smith C.H."/>
        </authorList>
    </citation>
    <scope>NUCLEOTIDE SEQUENCE</scope>
    <source>
        <strain evidence="16">CHS0354</strain>
    </source>
</reference>
<dbReference type="Pfam" id="PF13927">
    <property type="entry name" value="Ig_3"/>
    <property type="match status" value="4"/>
</dbReference>
<feature type="domain" description="Ig-like" evidence="14">
    <location>
        <begin position="1239"/>
        <end position="1326"/>
    </location>
</feature>
<dbReference type="InterPro" id="IPR003598">
    <property type="entry name" value="Ig_sub2"/>
</dbReference>
<dbReference type="PROSITE" id="PS50092">
    <property type="entry name" value="TSP1"/>
    <property type="match status" value="6"/>
</dbReference>
<dbReference type="FunFam" id="2.20.100.10:FF:000007">
    <property type="entry name" value="Thrombospondin 1"/>
    <property type="match status" value="2"/>
</dbReference>
<evidence type="ECO:0000256" key="2">
    <source>
        <dbReference type="ARBA" id="ARBA00022525"/>
    </source>
</evidence>
<dbReference type="Proteomes" id="UP001195483">
    <property type="component" value="Unassembled WGS sequence"/>
</dbReference>
<dbReference type="InterPro" id="IPR036465">
    <property type="entry name" value="vWFA_dom_sf"/>
</dbReference>
<dbReference type="PROSITE" id="PS51257">
    <property type="entry name" value="PROKAR_LIPOPROTEIN"/>
    <property type="match status" value="1"/>
</dbReference>
<feature type="domain" description="Ig-like" evidence="14">
    <location>
        <begin position="1331"/>
        <end position="1427"/>
    </location>
</feature>
<dbReference type="FunFam" id="2.60.40.10:FF:000130">
    <property type="entry name" value="Hemicentin 1"/>
    <property type="match status" value="10"/>
</dbReference>
<dbReference type="SUPFAM" id="SSF53300">
    <property type="entry name" value="vWA-like"/>
    <property type="match status" value="1"/>
</dbReference>
<feature type="chain" id="PRO_5041984829" description="Hemicentin-1" evidence="12">
    <location>
        <begin position="24"/>
        <end position="4039"/>
    </location>
</feature>
<dbReference type="FunFam" id="3.40.50.410:FF:000032">
    <property type="entry name" value="Hemicentin 1"/>
    <property type="match status" value="1"/>
</dbReference>
<feature type="domain" description="Ig-like" evidence="14">
    <location>
        <begin position="2828"/>
        <end position="2913"/>
    </location>
</feature>
<dbReference type="InterPro" id="IPR056475">
    <property type="entry name" value="GBD_Hemicentin/VWA7"/>
</dbReference>
<dbReference type="SUPFAM" id="SSF48726">
    <property type="entry name" value="Immunoglobulin"/>
    <property type="match status" value="28"/>
</dbReference>
<dbReference type="InterPro" id="IPR049883">
    <property type="entry name" value="NOTCH1_EGF-like"/>
</dbReference>
<evidence type="ECO:0000313" key="16">
    <source>
        <dbReference type="EMBL" id="KAK3592725.1"/>
    </source>
</evidence>
<evidence type="ECO:0000256" key="6">
    <source>
        <dbReference type="ARBA" id="ARBA00022737"/>
    </source>
</evidence>
<dbReference type="SMART" id="SM00408">
    <property type="entry name" value="IGc2"/>
    <property type="match status" value="28"/>
</dbReference>
<evidence type="ECO:0000256" key="8">
    <source>
        <dbReference type="ARBA" id="ARBA00023157"/>
    </source>
</evidence>
<dbReference type="SUPFAM" id="SSF57184">
    <property type="entry name" value="Growth factor receptor domain"/>
    <property type="match status" value="2"/>
</dbReference>
<proteinExistence type="predicted"/>
<dbReference type="InterPro" id="IPR036383">
    <property type="entry name" value="TSP1_rpt_sf"/>
</dbReference>
<feature type="domain" description="Ig-like" evidence="14">
    <location>
        <begin position="1527"/>
        <end position="1617"/>
    </location>
</feature>
<evidence type="ECO:0000256" key="1">
    <source>
        <dbReference type="ARBA" id="ARBA00004498"/>
    </source>
</evidence>
<dbReference type="GO" id="GO:0070593">
    <property type="term" value="P:dendrite self-avoidance"/>
    <property type="evidence" value="ECO:0007669"/>
    <property type="project" value="TreeGrafter"/>
</dbReference>
<feature type="domain" description="Ig-like" evidence="14">
    <location>
        <begin position="1809"/>
        <end position="1900"/>
    </location>
</feature>
<feature type="domain" description="EGF-like" evidence="13">
    <location>
        <begin position="3788"/>
        <end position="3826"/>
    </location>
</feature>
<dbReference type="SMART" id="SM00406">
    <property type="entry name" value="IGv"/>
    <property type="match status" value="11"/>
</dbReference>
<dbReference type="Pfam" id="PF23560">
    <property type="entry name" value="GBD_Hemicentin"/>
    <property type="match status" value="1"/>
</dbReference>
<dbReference type="SUPFAM" id="SSF82895">
    <property type="entry name" value="TSP-1 type 1 repeat"/>
    <property type="match status" value="6"/>
</dbReference>
<feature type="domain" description="Nidogen G2 beta-barrel" evidence="15">
    <location>
        <begin position="3347"/>
        <end position="3568"/>
    </location>
</feature>
<dbReference type="InterPro" id="IPR026823">
    <property type="entry name" value="cEGF"/>
</dbReference>
<evidence type="ECO:0000256" key="3">
    <source>
        <dbReference type="ARBA" id="ARBA00022530"/>
    </source>
</evidence>
<dbReference type="InterPro" id="IPR007110">
    <property type="entry name" value="Ig-like_dom"/>
</dbReference>
<dbReference type="Pfam" id="PF07645">
    <property type="entry name" value="EGF_CA"/>
    <property type="match status" value="6"/>
</dbReference>
<feature type="domain" description="Ig-like" evidence="14">
    <location>
        <begin position="2558"/>
        <end position="2642"/>
    </location>
</feature>
<feature type="domain" description="Ig-like" evidence="14">
    <location>
        <begin position="1145"/>
        <end position="1232"/>
    </location>
</feature>
<keyword evidence="8" id="KW-1015">Disulfide bond</keyword>
<dbReference type="GO" id="GO:0030424">
    <property type="term" value="C:axon"/>
    <property type="evidence" value="ECO:0007669"/>
    <property type="project" value="TreeGrafter"/>
</dbReference>
<dbReference type="GO" id="GO:0007156">
    <property type="term" value="P:homophilic cell adhesion via plasma membrane adhesion molecules"/>
    <property type="evidence" value="ECO:0007669"/>
    <property type="project" value="TreeGrafter"/>
</dbReference>
<dbReference type="Gene3D" id="2.20.100.10">
    <property type="entry name" value="Thrombospondin type-1 (TSP1) repeat"/>
    <property type="match status" value="5"/>
</dbReference>
<dbReference type="SUPFAM" id="SSF57196">
    <property type="entry name" value="EGF/Laminin"/>
    <property type="match status" value="1"/>
</dbReference>
<dbReference type="SMART" id="SM00409">
    <property type="entry name" value="IG"/>
    <property type="match status" value="28"/>
</dbReference>
<reference evidence="16" key="2">
    <citation type="journal article" date="2021" name="Genome Biol. Evol.">
        <title>Developing a high-quality reference genome for a parasitic bivalve with doubly uniparental inheritance (Bivalvia: Unionida).</title>
        <authorList>
            <person name="Smith C.H."/>
        </authorList>
    </citation>
    <scope>NUCLEOTIDE SEQUENCE</scope>
    <source>
        <strain evidence="16">CHS0354</strain>
        <tissue evidence="16">Mantle</tissue>
    </source>
</reference>
<evidence type="ECO:0000256" key="4">
    <source>
        <dbReference type="ARBA" id="ARBA00022536"/>
    </source>
</evidence>
<dbReference type="Gene3D" id="3.40.50.410">
    <property type="entry name" value="von Willebrand factor, type A domain"/>
    <property type="match status" value="1"/>
</dbReference>
<dbReference type="InterPro" id="IPR013098">
    <property type="entry name" value="Ig_I-set"/>
</dbReference>
<feature type="domain" description="Ig-like" evidence="14">
    <location>
        <begin position="1622"/>
        <end position="1708"/>
    </location>
</feature>
<keyword evidence="3" id="KW-0272">Extracellular matrix</keyword>
<keyword evidence="7" id="KW-0106">Calcium</keyword>
<dbReference type="InterPro" id="IPR018097">
    <property type="entry name" value="EGF_Ca-bd_CS"/>
</dbReference>
<dbReference type="InterPro" id="IPR000884">
    <property type="entry name" value="TSP1_rpt"/>
</dbReference>
<dbReference type="PROSITE" id="PS01187">
    <property type="entry name" value="EGF_CA"/>
    <property type="match status" value="3"/>
</dbReference>
<feature type="domain" description="Ig-like" evidence="14">
    <location>
        <begin position="2649"/>
        <end position="2735"/>
    </location>
</feature>
<dbReference type="InterPro" id="IPR013106">
    <property type="entry name" value="Ig_V-set"/>
</dbReference>
<feature type="domain" description="Ig-like" evidence="14">
    <location>
        <begin position="1905"/>
        <end position="1993"/>
    </location>
</feature>
<keyword evidence="4 11" id="KW-0245">EGF-like domain</keyword>
<dbReference type="FunFam" id="2.20.100.10:FF:000001">
    <property type="entry name" value="semaphorin-5A isoform X1"/>
    <property type="match status" value="4"/>
</dbReference>
<dbReference type="SMART" id="SM00179">
    <property type="entry name" value="EGF_CA"/>
    <property type="match status" value="8"/>
</dbReference>
<dbReference type="SUPFAM" id="SSF54511">
    <property type="entry name" value="GFP-like"/>
    <property type="match status" value="1"/>
</dbReference>
<feature type="domain" description="Ig-like" evidence="14">
    <location>
        <begin position="1998"/>
        <end position="2086"/>
    </location>
</feature>
<dbReference type="InterPro" id="IPR056861">
    <property type="entry name" value="HMCN1-like_VWA"/>
</dbReference>
<feature type="domain" description="Ig-like" evidence="14">
    <location>
        <begin position="690"/>
        <end position="774"/>
    </location>
</feature>
<comment type="caution">
    <text evidence="16">The sequence shown here is derived from an EMBL/GenBank/DDBJ whole genome shotgun (WGS) entry which is preliminary data.</text>
</comment>
<evidence type="ECO:0000259" key="15">
    <source>
        <dbReference type="PROSITE" id="PS50993"/>
    </source>
</evidence>
<feature type="domain" description="EGF-like" evidence="13">
    <location>
        <begin position="3831"/>
        <end position="3871"/>
    </location>
</feature>
<feature type="domain" description="Ig-like" evidence="14">
    <location>
        <begin position="2918"/>
        <end position="3003"/>
    </location>
</feature>
<dbReference type="FunFam" id="2.10.25.10:FF:000005">
    <property type="entry name" value="Fibrillin 2"/>
    <property type="match status" value="2"/>
</dbReference>
<dbReference type="FunFam" id="2.10.25.10:FF:000210">
    <property type="entry name" value="Hemicentin 1"/>
    <property type="match status" value="1"/>
</dbReference>
<dbReference type="InterPro" id="IPR036179">
    <property type="entry name" value="Ig-like_dom_sf"/>
</dbReference>
<dbReference type="Pfam" id="PF07474">
    <property type="entry name" value="G2F"/>
    <property type="match status" value="1"/>
</dbReference>
<dbReference type="InterPro" id="IPR000742">
    <property type="entry name" value="EGF"/>
</dbReference>
<feature type="domain" description="Ig-like" evidence="14">
    <location>
        <begin position="2467"/>
        <end position="2553"/>
    </location>
</feature>
<dbReference type="Gene3D" id="2.60.40.10">
    <property type="entry name" value="Immunoglobulins"/>
    <property type="match status" value="28"/>
</dbReference>
<dbReference type="Pfam" id="PF07679">
    <property type="entry name" value="I-set"/>
    <property type="match status" value="23"/>
</dbReference>
<evidence type="ECO:0000256" key="5">
    <source>
        <dbReference type="ARBA" id="ARBA00022729"/>
    </source>
</evidence>
<dbReference type="InterPro" id="IPR009030">
    <property type="entry name" value="Growth_fac_rcpt_cys_sf"/>
</dbReference>
<keyword evidence="17" id="KW-1185">Reference proteome</keyword>
<dbReference type="InterPro" id="IPR009017">
    <property type="entry name" value="GFP"/>
</dbReference>
<dbReference type="FunFam" id="2.60.40.10:FF:000612">
    <property type="entry name" value="palladin isoform X1"/>
    <property type="match status" value="1"/>
</dbReference>
<feature type="domain" description="Ig-like" evidence="14">
    <location>
        <begin position="1716"/>
        <end position="1807"/>
    </location>
</feature>
<keyword evidence="10" id="KW-0393">Immunoglobulin domain</keyword>
<evidence type="ECO:0000256" key="10">
    <source>
        <dbReference type="ARBA" id="ARBA00023319"/>
    </source>
</evidence>
<dbReference type="PROSITE" id="PS50835">
    <property type="entry name" value="IG_LIKE"/>
    <property type="match status" value="28"/>
</dbReference>
<dbReference type="InterPro" id="IPR000152">
    <property type="entry name" value="EGF-type_Asp/Asn_hydroxyl_site"/>
</dbReference>
<dbReference type="SMART" id="SM00181">
    <property type="entry name" value="EGF"/>
    <property type="match status" value="8"/>
</dbReference>
<keyword evidence="9" id="KW-0325">Glycoprotein</keyword>
<dbReference type="FunFam" id="2.10.25.10:FF:000352">
    <property type="entry name" value="Hemicentin 1"/>
    <property type="match status" value="1"/>
</dbReference>
<dbReference type="GO" id="GO:0007411">
    <property type="term" value="P:axon guidance"/>
    <property type="evidence" value="ECO:0007669"/>
    <property type="project" value="TreeGrafter"/>
</dbReference>
<feature type="domain" description="Ig-like" evidence="14">
    <location>
        <begin position="958"/>
        <end position="1047"/>
    </location>
</feature>
<feature type="domain" description="EGF-like" evidence="13">
    <location>
        <begin position="3582"/>
        <end position="3620"/>
    </location>
</feature>
<dbReference type="CDD" id="cd00096">
    <property type="entry name" value="Ig"/>
    <property type="match status" value="7"/>
</dbReference>
<accession>A0AAE0VXI3</accession>
<organism evidence="16 17">
    <name type="scientific">Potamilus streckersoni</name>
    <dbReference type="NCBI Taxonomy" id="2493646"/>
    <lineage>
        <taxon>Eukaryota</taxon>
        <taxon>Metazoa</taxon>
        <taxon>Spiralia</taxon>
        <taxon>Lophotrochozoa</taxon>
        <taxon>Mollusca</taxon>
        <taxon>Bivalvia</taxon>
        <taxon>Autobranchia</taxon>
        <taxon>Heteroconchia</taxon>
        <taxon>Palaeoheterodonta</taxon>
        <taxon>Unionida</taxon>
        <taxon>Unionoidea</taxon>
        <taxon>Unionidae</taxon>
        <taxon>Ambleminae</taxon>
        <taxon>Lampsilini</taxon>
        <taxon>Potamilus</taxon>
    </lineage>
</organism>
<keyword evidence="2" id="KW-0964">Secreted</keyword>
<feature type="domain" description="Ig-like" evidence="14">
    <location>
        <begin position="2186"/>
        <end position="2276"/>
    </location>
</feature>
<dbReference type="Pfam" id="PF12662">
    <property type="entry name" value="cEGF"/>
    <property type="match status" value="1"/>
</dbReference>
<dbReference type="Gene3D" id="2.40.155.10">
    <property type="entry name" value="Green fluorescent protein"/>
    <property type="match status" value="1"/>
</dbReference>
<evidence type="ECO:0000256" key="9">
    <source>
        <dbReference type="ARBA" id="ARBA00023180"/>
    </source>
</evidence>
<sequence>MHHRMILIPLIIFFGCWTQFVFPQDDIPEGAASLAFVFDITGSMYDDLVQVIDGAAKILATTLARREKPLYNYVLVPFHDPEIGPVVVTTDSDDFQYELRNLYVQGGGDCPEMSIGAIKKALDVSLPNSFIYVFTDARSKDFELTEDVLAMIQTKQSQVVFVLTGDCDDPTHPGFRAYEQIASTSSGQVFLLKKSQVNELLVFVREAVQARKVNLMSIDVSGANTQTFQIPIDTKLKEMTVSVSGLNPQITLRDPSGNRVTKENGLKTLLDISNAMIVNVKDPLPGQWVMTVKSNAPHTIRVTGLSSTDFAVGFSRKPPQDMKEFYHRPIGGIPTFTLINSTNLPKPGGFSRLELVDLKGVTLMEFPLIRDTDQPEVYNISSFTPPGQFFYVKVSGIDDKGFVIQRLTPTAISPQMPLPPEVHMPEVTHGYYSTTAVVTCFIESMVPYTVRWFREEVQKGTEQYFGDSGSAILEIPQASQFSEGIYTCNATNVAGSRAVQTFLDISEPPPEIVVPGNVSVLPGKNAILHCQVFSTVVYNLTWYTRGYTRPLRSSAKYEIYSNDSLLVRNVDAEDEGSYTCVAANEGGKTQDQVWILLQVVPTVVVSPGEVKFVAGESVSVKCSAVGFPTPILFWTRDGQALIADEHVVIDDGELTLQNIQKSDEGTYVCVARNPAGESRAAAVFRYMEVPNVYEYESRVLVASGDEAVLNCKADGIPKPEIKWFKGDLELKTVSYVQVSNGQMKIMGAQELDAGEYQCVAINDAGSDSVTIKLEVGSEPVITQAPNNLGVDIDGNATFPCRAMGLPTPKIFWQREDGKRLDFTGRVKQLPSGSVRVGDEGRYTCSAQNQFGIKEASAFLTVTGIIRPLIGYMEPTVSVIQGNDLELNCQVILGNPRPKVQWVRRDVILQQDQHVAKNLDGKIIINDVQPRHEGDYMCFASNVGGNATFVVSVDVQVPPSFQSLRPEDEETIFSIIEGQGVVLPCSVAGDPQPFIEWFKDESPISPTDYHYFIREDGSLEIFSAEATDTGRYRCSASNIAGSLERVLELFVQVPPTIAGDPSEELTVTENTTVTMTCEVTGVPKPVIQWKKNFVPFKPDSKRIVISDIGLTIVEAKIMDKAIYECIASNLAGNETRVITLVVKIPPTILDKGVTDITVLKGQEVLLTCENTGDPTPFVEWKKDEAPMNIFDTNNGLDLLPTGSLQITSAKVKDTGKYVCIATNDAGVDTRDFSLKVHDPPSLPPNLMNKTDIIEQNSLILPCPANGVPKPQITWYKDGTRLSSNEVGIVLLEDGSLQIQDVKARNTGKYKCIAENVAGSIDHEVDVKVLVPPKIVGVDPSKATGIDNPKVVIKETATLTCPVESDPPPQITWLKNGKEMTFDDPESRVTVSKDGKVLTITRTEVEDTARYTCIAENVAGEVEKNFDLDVQVPPKIDQESATKSNISIIVGNPLYLDCPVSGIPRPKILWYKNGEIISPDLDPNVRVYAEGRRLEIVNVRVTDTGNYKCVAENVVGKTDRGFGVDVHVPPSVDKPGEVEKEEVVTGGSISLTCPASGIPVPTITWFKSNEPIRENSTNYLLLNQGWTLEIRSASVTDTSRYTCRASNVAGVNEKTFDINVLVPPKFKLEDVDLFPKVIVNQTIVVNCPVDGIPQPEITWYKNNVLLDGSIKKRYEILSNGRQLRITGAQLADTAKYTCQAVNKAGENKLSIELEVLVPARIDIQSSNTNPKVVVNGSVTILCPAVGVPPPVIIWYKDGVEIKEGSNIRIVKGGQELVIANAEVDDTGQYKCQATNEAGQSEIGYKVDVQVPPIIPTVGIDTAPHVIVNNDVILACPASGIPKPNIIWLRDGQPIDFVTERRLTVSAEGQLLHIKGAQIDDAAVYTCVAANEAGSTEQTYDLDVWIPPEIDQTDVEKEPKVVKGHTTVLYCPVVGNPVPEILWLKNGEPVQMDNRIQIQSGGIQLKIQNATVNDTGLYTCTARNSAGYDDVDYNLDVYVPPSIDESNVVYLRKVIQNQTLLLECPVSGIPPPKIRWLIKGEPLQLTSRMRLFDSNKQLEIESVQVLDTAIYTCIAENEAGELRKKFDVEVFVPPSINVSKVLTELTVIQNKTIFIECPVSGIPFPSIMWLKDKFPLLDFPYKDLLVHDKDQRLEVSNAQVDDAGTYTCRATNPAGQTDQKYVLDVYVPPDITGSEKVDIVTVVAGKPVTLNCIATGIPQPQLTWSKDKKIIILSENPKIRILSGGQSLQITSAEVSHTGKYICYAENQAGITEKTFEVQVQVLPTIRGSERVQNKWVVIGQPLTLECPAEGIPTPKIKWVRRGEEIRQYGNPSIRIVDNGRRLLLVSSQLVDQGDYTCIASNDAGNASLEYIVAVYVPPTIEDGPTEVSTKVQTGATLHCESLALPDPKIEWTKNGEPFATTGLRHRMLVSGTLEFTSVRIEDSGNYTCTATNEAGKASRNIRLNVQVPPRIVGEKVRHVKAVVGKGVYLPCDATGIPEPRIIWQKGTSLITGSEDIDVLENGTLFLKKTTTKDEGYFVCMAQNNAGTDFGQFNLQIQVPPSINVRQQSFIVQQSRGIVLPCQANGRPRPQISWEKDGDQIKRNDVHYRLLRTGELAIPFARAEDAGTYKCIAGNDAGRDQVNLELVVQVPPEIEKESRLLTFSVAETASIPCNAKGNPIPVISWTKDGRALRDVPEKFLIDQRGTLLIYNLQEDDTGSYVCTAVNVAGRDSQERLLRIQVPPLFLIAPANQEVLVSDRLELSCFANGVPTPTIRWMRNNQIIPSQPSVNGRSLYIIRNIRPEDGGLYTCIGENPAGAINTTASVIVKVPPEIIAFPGNKAVTVAEKVILTCSVGGDPAPEIIWTKNGREVRYSERIQLLGNGSLVIFNSTSTDAGEYKCVATNDAGTSEGIATLTIREPPKFRIEPESIHVDEGTTAILNCVAEGEPKPEMLWMIGWEKLESDGRLTILPNNSIRIAAAQLSDSKTYRCLASNNLGKTFVEANITVVVHGSWSEWSFFGKCSLTCGQGVQQRTRSCENPEPVNGGRSCIGESVEQRPCSVRQCPVDGQWGNWLPWEECSTTCGPGQRVRNRRCDNPAPQLGGQLCIGLSTELTVCNMRPCPVNGSWSAWLPWQPCSQTCGEGLQERIRRCDSPRPEHGGQECDGAGVEKQICKLKECAVDGNWGGWGEWARCSLSCGGGIRSRLRNCNNPGPEHGGLFCLGTDTQIDYCNSEPCPIHGNWSPWGDWGECSASCNGGLRKRFRTCSNPPPSNNGRSCIGPGEDSATCNLLACPVDGRWGPWSEWSTCSKTCDTGAQQRIRICQQPVSGGRSCLGDATQVKRCSLGPCHKIPRVAEGNLVGYINNIDIPASTFRADTAPLPDKSATHVNATIRNVPRNVVRHFRNLISILNPVYWTTATEVDGAYNGFSLTKGEFTREVQVEFTTGEILKMSHYSKGVDSNGVLQLDIVVRGTVPDIATTQEVHVLPYTEQYVQAKDGLIHARSSRMFSVNNFMLPYAWNHTITYSTNETMPYLVQELTSKRLDINIDPDREIVRYALDASIAPGNPSNACPVGYSLDTKGPFCTDEDECSQNLCSHYCHNSPGSFACSCPVGYMLSMDGRNCLDIDECSTRAANCRIDQECVNTIGSYRCVLTCREGYKRSEDGTRCQDINECKETPAVCDQHCMNRVGGFRCRCDPGYRKVGKGKCVDIDECDRNPCAQVCANMAGSYVCSCRQGYSLVSGGLCRDVNECLEEGADCGENQECVNEVGSYRCIDACPDGYHRSSDGECIDVDECTTGQNRCYYNQQCVNMEGGYQCLCPRGYRSSGPGTPCLDIDECVEDPGVCQHNCTNTVGSYQCQCPPGYSLSQDGHTCQDIDECIEFSIDCGPEKMCFNTRGEFTCIDIPCPTNYQRDPITNYCVLECIDADVACPPSAKYADVIEFRTLALPSGILAHQDLLRLIAYNQNNVILRKTEFKIMENEEGIPFRIRLDDGIGVLYTVRPLEDKHVYRIKVRARSFDNIENTIQYQTTFIIHISISAYPY</sequence>
<keyword evidence="6" id="KW-0677">Repeat</keyword>
<dbReference type="FunFam" id="2.10.25.10:FF:000385">
    <property type="entry name" value="Hemicentin 1"/>
    <property type="match status" value="1"/>
</dbReference>
<dbReference type="PROSITE" id="PS01186">
    <property type="entry name" value="EGF_2"/>
    <property type="match status" value="4"/>
</dbReference>
<dbReference type="PROSITE" id="PS50993">
    <property type="entry name" value="NIDOGEN_G2"/>
    <property type="match status" value="1"/>
</dbReference>
<protein>
    <recommendedName>
        <fullName evidence="18">Hemicentin-1</fullName>
    </recommendedName>
</protein>
<dbReference type="GO" id="GO:0098632">
    <property type="term" value="F:cell-cell adhesion mediator activity"/>
    <property type="evidence" value="ECO:0007669"/>
    <property type="project" value="TreeGrafter"/>
</dbReference>
<dbReference type="InterPro" id="IPR006605">
    <property type="entry name" value="G2_nidogen/fibulin_G2F"/>
</dbReference>
<dbReference type="FunFam" id="2.60.40.10:FF:000032">
    <property type="entry name" value="palladin isoform X1"/>
    <property type="match status" value="6"/>
</dbReference>
<feature type="domain" description="Ig-like" evidence="14">
    <location>
        <begin position="2376"/>
        <end position="2462"/>
    </location>
</feature>
<dbReference type="PANTHER" id="PTHR10075">
    <property type="entry name" value="BASIGIN RELATED"/>
    <property type="match status" value="1"/>
</dbReference>
<feature type="domain" description="Ig-like" evidence="14">
    <location>
        <begin position="867"/>
        <end position="955"/>
    </location>
</feature>
<reference evidence="16" key="3">
    <citation type="submission" date="2023-05" db="EMBL/GenBank/DDBJ databases">
        <authorList>
            <person name="Smith C.H."/>
        </authorList>
    </citation>
    <scope>NUCLEOTIDE SEQUENCE</scope>
    <source>
        <strain evidence="16">CHS0354</strain>
        <tissue evidence="16">Mantle</tissue>
    </source>
</reference>
<dbReference type="Pfam" id="PF00090">
    <property type="entry name" value="TSP_1"/>
    <property type="match status" value="6"/>
</dbReference>
<feature type="domain" description="Ig-like" evidence="14">
    <location>
        <begin position="2091"/>
        <end position="2181"/>
    </location>
</feature>
<dbReference type="InterPro" id="IPR003599">
    <property type="entry name" value="Ig_sub"/>
</dbReference>
<feature type="domain" description="Ig-like" evidence="14">
    <location>
        <begin position="601"/>
        <end position="684"/>
    </location>
</feature>
<evidence type="ECO:0000256" key="12">
    <source>
        <dbReference type="SAM" id="SignalP"/>
    </source>
</evidence>
<dbReference type="EMBL" id="JAEAOA010000526">
    <property type="protein sequence ID" value="KAK3592725.1"/>
    <property type="molecule type" value="Genomic_DNA"/>
</dbReference>
<evidence type="ECO:0000259" key="13">
    <source>
        <dbReference type="PROSITE" id="PS50026"/>
    </source>
</evidence>
<dbReference type="SMART" id="SM00209">
    <property type="entry name" value="TSP1"/>
    <property type="match status" value="6"/>
</dbReference>
<dbReference type="Pfam" id="PF25106">
    <property type="entry name" value="VWA_4"/>
    <property type="match status" value="1"/>
</dbReference>
<dbReference type="PROSITE" id="PS50026">
    <property type="entry name" value="EGF_3"/>
    <property type="match status" value="4"/>
</dbReference>
<feature type="domain" description="EGF-like" evidence="13">
    <location>
        <begin position="3706"/>
        <end position="3743"/>
    </location>
</feature>
<comment type="subcellular location">
    <subcellularLocation>
        <location evidence="1">Secreted</location>
        <location evidence="1">Extracellular space</location>
        <location evidence="1">Extracellular matrix</location>
    </subcellularLocation>
</comment>
<keyword evidence="5 12" id="KW-0732">Signal</keyword>
<dbReference type="FunFam" id="2.60.40.10:FF:000503">
    <property type="entry name" value="Hemicentin 1"/>
    <property type="match status" value="1"/>
</dbReference>
<evidence type="ECO:0000259" key="14">
    <source>
        <dbReference type="PROSITE" id="PS50835"/>
    </source>
</evidence>